<reference evidence="3" key="2">
    <citation type="submission" date="2020-09" db="EMBL/GenBank/DDBJ databases">
        <authorList>
            <person name="Sun Q."/>
            <person name="Zhou Y."/>
        </authorList>
    </citation>
    <scope>NUCLEOTIDE SEQUENCE</scope>
    <source>
        <strain evidence="3">CGMCC 1.15519</strain>
    </source>
</reference>
<evidence type="ECO:0000259" key="2">
    <source>
        <dbReference type="Pfam" id="PF02911"/>
    </source>
</evidence>
<dbReference type="PANTHER" id="PTHR11138:SF5">
    <property type="entry name" value="METHIONYL-TRNA FORMYLTRANSFERASE, MITOCHONDRIAL"/>
    <property type="match status" value="1"/>
</dbReference>
<reference evidence="3" key="1">
    <citation type="journal article" date="2014" name="Int. J. Syst. Evol. Microbiol.">
        <title>Complete genome sequence of Corynebacterium casei LMG S-19264T (=DSM 44701T), isolated from a smear-ripened cheese.</title>
        <authorList>
            <consortium name="US DOE Joint Genome Institute (JGI-PGF)"/>
            <person name="Walter F."/>
            <person name="Albersmeier A."/>
            <person name="Kalinowski J."/>
            <person name="Ruckert C."/>
        </authorList>
    </citation>
    <scope>NUCLEOTIDE SEQUENCE</scope>
    <source>
        <strain evidence="3">CGMCC 1.15519</strain>
    </source>
</reference>
<dbReference type="InterPro" id="IPR005793">
    <property type="entry name" value="Formyl_trans_C"/>
</dbReference>
<dbReference type="RefSeq" id="WP_188762909.1">
    <property type="nucleotide sequence ID" value="NZ_BMJM01000006.1"/>
</dbReference>
<dbReference type="InterPro" id="IPR036477">
    <property type="entry name" value="Formyl_transf_N_sf"/>
</dbReference>
<sequence length="301" mass="31582">MRAIVVGAVESTRVALAALARAPGWQVAAVITLPPELASRHSDFVDLAPTAASAGAELIHAADSNAPGITARVAALAPDLAFVIGWSQICRAEFIAAAGGAIIGYHPAPLPRLRGRAVIPWTILQGEAITAGTLFRVDEGLDSGPIIGQRFFHVASDETATTLYAGHMKALAGLMDDALPGLAAGSLPGTPQDERHATWAARRGPRDGRIDWHQPAAVVDRLVRAVTRPYPGAATATTQGPLTVWTTRYWPDGSRHVAAAGQVIERGDDGFAVMCGDGRALFVSGWQGNRPRRHEILGAQA</sequence>
<gene>
    <name evidence="3" type="ORF">GCM10011529_21170</name>
</gene>
<dbReference type="InterPro" id="IPR011034">
    <property type="entry name" value="Formyl_transferase-like_C_sf"/>
</dbReference>
<evidence type="ECO:0000313" key="4">
    <source>
        <dbReference type="Proteomes" id="UP000635071"/>
    </source>
</evidence>
<dbReference type="GO" id="GO:0005829">
    <property type="term" value="C:cytosol"/>
    <property type="evidence" value="ECO:0007669"/>
    <property type="project" value="TreeGrafter"/>
</dbReference>
<dbReference type="Gene3D" id="3.40.50.12230">
    <property type="match status" value="1"/>
</dbReference>
<dbReference type="Pfam" id="PF00551">
    <property type="entry name" value="Formyl_trans_N"/>
    <property type="match status" value="1"/>
</dbReference>
<feature type="domain" description="Formyl transferase N-terminal" evidence="1">
    <location>
        <begin position="21"/>
        <end position="165"/>
    </location>
</feature>
<dbReference type="Pfam" id="PF02911">
    <property type="entry name" value="Formyl_trans_C"/>
    <property type="match status" value="1"/>
</dbReference>
<feature type="domain" description="Formyl transferase C-terminal" evidence="2">
    <location>
        <begin position="206"/>
        <end position="281"/>
    </location>
</feature>
<dbReference type="SUPFAM" id="SSF50486">
    <property type="entry name" value="FMT C-terminal domain-like"/>
    <property type="match status" value="1"/>
</dbReference>
<keyword evidence="4" id="KW-1185">Reference proteome</keyword>
<dbReference type="AlphaFoldDB" id="A0A917E8H6"/>
<evidence type="ECO:0000313" key="3">
    <source>
        <dbReference type="EMBL" id="GGE14528.1"/>
    </source>
</evidence>
<dbReference type="SUPFAM" id="SSF53328">
    <property type="entry name" value="Formyltransferase"/>
    <property type="match status" value="1"/>
</dbReference>
<accession>A0A917E8H6</accession>
<dbReference type="EMBL" id="BMJM01000006">
    <property type="protein sequence ID" value="GGE14528.1"/>
    <property type="molecule type" value="Genomic_DNA"/>
</dbReference>
<comment type="caution">
    <text evidence="3">The sequence shown here is derived from an EMBL/GenBank/DDBJ whole genome shotgun (WGS) entry which is preliminary data.</text>
</comment>
<dbReference type="InterPro" id="IPR002376">
    <property type="entry name" value="Formyl_transf_N"/>
</dbReference>
<proteinExistence type="predicted"/>
<name>A0A917E8H6_9SPHN</name>
<evidence type="ECO:0000259" key="1">
    <source>
        <dbReference type="Pfam" id="PF00551"/>
    </source>
</evidence>
<dbReference type="GO" id="GO:0004479">
    <property type="term" value="F:methionyl-tRNA formyltransferase activity"/>
    <property type="evidence" value="ECO:0007669"/>
    <property type="project" value="TreeGrafter"/>
</dbReference>
<protein>
    <submittedName>
        <fullName evidence="3">Methionyl-tRNA formyltransferase</fullName>
    </submittedName>
</protein>
<dbReference type="PANTHER" id="PTHR11138">
    <property type="entry name" value="METHIONYL-TRNA FORMYLTRANSFERASE"/>
    <property type="match status" value="1"/>
</dbReference>
<dbReference type="Proteomes" id="UP000635071">
    <property type="component" value="Unassembled WGS sequence"/>
</dbReference>
<organism evidence="3 4">
    <name type="scientific">Sandarakinorhabdus glacialis</name>
    <dbReference type="NCBI Taxonomy" id="1614636"/>
    <lineage>
        <taxon>Bacteria</taxon>
        <taxon>Pseudomonadati</taxon>
        <taxon>Pseudomonadota</taxon>
        <taxon>Alphaproteobacteria</taxon>
        <taxon>Sphingomonadales</taxon>
        <taxon>Sphingosinicellaceae</taxon>
        <taxon>Sandarakinorhabdus</taxon>
    </lineage>
</organism>